<reference evidence="4" key="1">
    <citation type="submission" date="2017-09" db="EMBL/GenBank/DDBJ databases">
        <title>Bacterial strain isolated from the female urinary microbiota.</title>
        <authorList>
            <person name="Thomas-White K."/>
            <person name="Kumar N."/>
            <person name="Forster S."/>
            <person name="Putonti C."/>
            <person name="Lawley T."/>
            <person name="Wolfe A.J."/>
        </authorList>
    </citation>
    <scope>NUCLEOTIDE SEQUENCE [LARGE SCALE GENOMIC DNA]</scope>
    <source>
        <strain evidence="4">UMB0959</strain>
    </source>
</reference>
<dbReference type="RefSeq" id="WP_068128521.1">
    <property type="nucleotide sequence ID" value="NZ_CP136964.1"/>
</dbReference>
<accession>A0AAF0YGW2</accession>
<dbReference type="AlphaFoldDB" id="A0AAF0YGW2"/>
<evidence type="ECO:0000259" key="2">
    <source>
        <dbReference type="Pfam" id="PF03703"/>
    </source>
</evidence>
<evidence type="ECO:0000256" key="1">
    <source>
        <dbReference type="SAM" id="Phobius"/>
    </source>
</evidence>
<organism evidence="3 4">
    <name type="scientific">Nosocomiicoccus massiliensis</name>
    <dbReference type="NCBI Taxonomy" id="1232430"/>
    <lineage>
        <taxon>Bacteria</taxon>
        <taxon>Bacillati</taxon>
        <taxon>Bacillota</taxon>
        <taxon>Bacilli</taxon>
        <taxon>Bacillales</taxon>
        <taxon>Staphylococcaceae</taxon>
        <taxon>Nosocomiicoccus</taxon>
    </lineage>
</organism>
<evidence type="ECO:0000313" key="4">
    <source>
        <dbReference type="Proteomes" id="UP000243626"/>
    </source>
</evidence>
<dbReference type="Pfam" id="PF03703">
    <property type="entry name" value="bPH_2"/>
    <property type="match status" value="1"/>
</dbReference>
<dbReference type="Proteomes" id="UP000243626">
    <property type="component" value="Chromosome"/>
</dbReference>
<feature type="transmembrane region" description="Helical" evidence="1">
    <location>
        <begin position="12"/>
        <end position="36"/>
    </location>
</feature>
<keyword evidence="4" id="KW-1185">Reference proteome</keyword>
<dbReference type="PANTHER" id="PTHR34473:SF2">
    <property type="entry name" value="UPF0699 TRANSMEMBRANE PROTEIN YDBT"/>
    <property type="match status" value="1"/>
</dbReference>
<keyword evidence="1" id="KW-0472">Membrane</keyword>
<name>A0AAF0YGW2_9STAP</name>
<feature type="domain" description="YdbS-like PH" evidence="2">
    <location>
        <begin position="71"/>
        <end position="145"/>
    </location>
</feature>
<sequence length="169" mass="19474">MEKVSRKAINYWRIQAVFGLLVALVVIIICGVLAYFFDFLHIPAMIVGGIAGLFLLYELIYRMWVHPSLFYKYFEFKFTDEVLIVNDGIFNRKHTVIPLFRIQNVDVTEGPIMSKFGLKGISISTAGGGTYIPELEKDRADEIRTMIRSIVKDNRKREIAILKEDEVHD</sequence>
<gene>
    <name evidence="3" type="ORF">CJ229_004560</name>
</gene>
<evidence type="ECO:0000313" key="3">
    <source>
        <dbReference type="EMBL" id="WOS95381.1"/>
    </source>
</evidence>
<protein>
    <submittedName>
        <fullName evidence="3">PH domain-containing protein</fullName>
    </submittedName>
</protein>
<dbReference type="InterPro" id="IPR005182">
    <property type="entry name" value="YdbS-like_PH"/>
</dbReference>
<dbReference type="EMBL" id="CP136964">
    <property type="protein sequence ID" value="WOS95381.1"/>
    <property type="molecule type" value="Genomic_DNA"/>
</dbReference>
<proteinExistence type="predicted"/>
<keyword evidence="1" id="KW-1133">Transmembrane helix</keyword>
<dbReference type="KEGG" id="nmy:CJ229_004560"/>
<feature type="transmembrane region" description="Helical" evidence="1">
    <location>
        <begin position="42"/>
        <end position="61"/>
    </location>
</feature>
<keyword evidence="1" id="KW-0812">Transmembrane</keyword>
<dbReference type="PANTHER" id="PTHR34473">
    <property type="entry name" value="UPF0699 TRANSMEMBRANE PROTEIN YDBS"/>
    <property type="match status" value="1"/>
</dbReference>